<sequence>MITEQVLMRSMKVSGDFTQGRNISGSVITRWICTMPGSVQVTEALEAFAEVTGEFSDQHIFFYQNRGRLEISDLKKFLVWVEQHSPYNKSEELISLS</sequence>
<reference evidence="1 2" key="1">
    <citation type="journal article" date="2019" name="Sci. Rep.">
        <title>Orb-weaving spider Araneus ventricosus genome elucidates the spidroin gene catalogue.</title>
        <authorList>
            <person name="Kono N."/>
            <person name="Nakamura H."/>
            <person name="Ohtoshi R."/>
            <person name="Moran D.A.P."/>
            <person name="Shinohara A."/>
            <person name="Yoshida Y."/>
            <person name="Fujiwara M."/>
            <person name="Mori M."/>
            <person name="Tomita M."/>
            <person name="Arakawa K."/>
        </authorList>
    </citation>
    <scope>NUCLEOTIDE SEQUENCE [LARGE SCALE GENOMIC DNA]</scope>
</reference>
<protein>
    <submittedName>
        <fullName evidence="1">Uncharacterized protein</fullName>
    </submittedName>
</protein>
<evidence type="ECO:0000313" key="2">
    <source>
        <dbReference type="Proteomes" id="UP000499080"/>
    </source>
</evidence>
<gene>
    <name evidence="1" type="ORF">AVEN_185504_1</name>
</gene>
<dbReference type="EMBL" id="BGPR01001286">
    <property type="protein sequence ID" value="GBM50120.1"/>
    <property type="molecule type" value="Genomic_DNA"/>
</dbReference>
<evidence type="ECO:0000313" key="1">
    <source>
        <dbReference type="EMBL" id="GBM50120.1"/>
    </source>
</evidence>
<name>A0A4Y2G8T1_ARAVE</name>
<proteinExistence type="predicted"/>
<keyword evidence="2" id="KW-1185">Reference proteome</keyword>
<accession>A0A4Y2G8T1</accession>
<dbReference type="Proteomes" id="UP000499080">
    <property type="component" value="Unassembled WGS sequence"/>
</dbReference>
<dbReference type="AlphaFoldDB" id="A0A4Y2G8T1"/>
<organism evidence="1 2">
    <name type="scientific">Araneus ventricosus</name>
    <name type="common">Orbweaver spider</name>
    <name type="synonym">Epeira ventricosa</name>
    <dbReference type="NCBI Taxonomy" id="182803"/>
    <lineage>
        <taxon>Eukaryota</taxon>
        <taxon>Metazoa</taxon>
        <taxon>Ecdysozoa</taxon>
        <taxon>Arthropoda</taxon>
        <taxon>Chelicerata</taxon>
        <taxon>Arachnida</taxon>
        <taxon>Araneae</taxon>
        <taxon>Araneomorphae</taxon>
        <taxon>Entelegynae</taxon>
        <taxon>Araneoidea</taxon>
        <taxon>Araneidae</taxon>
        <taxon>Araneus</taxon>
    </lineage>
</organism>
<dbReference type="OrthoDB" id="6736769at2759"/>
<comment type="caution">
    <text evidence="1">The sequence shown here is derived from an EMBL/GenBank/DDBJ whole genome shotgun (WGS) entry which is preliminary data.</text>
</comment>